<dbReference type="AlphaFoldDB" id="A0A4U7KX99"/>
<evidence type="ECO:0000313" key="3">
    <source>
        <dbReference type="EMBL" id="TKY89391.1"/>
    </source>
</evidence>
<reference evidence="3 4" key="1">
    <citation type="submission" date="2019-05" db="EMBL/GenBank/DDBJ databases">
        <title>Sporisorium graminicola CBS 10092 draft sequencing and annotation.</title>
        <authorList>
            <person name="Solano-Gonzalez S."/>
            <person name="Caddick M.X."/>
            <person name="Darby A."/>
        </authorList>
    </citation>
    <scope>NUCLEOTIDE SEQUENCE [LARGE SCALE GENOMIC DNA]</scope>
    <source>
        <strain evidence="3 4">CBS 10092</strain>
    </source>
</reference>
<feature type="region of interest" description="Disordered" evidence="1">
    <location>
        <begin position="769"/>
        <end position="883"/>
    </location>
</feature>
<dbReference type="OrthoDB" id="445362at2759"/>
<dbReference type="InterPro" id="IPR018556">
    <property type="entry name" value="SPIN90/Ldb17_LRD"/>
</dbReference>
<dbReference type="GO" id="GO:0000147">
    <property type="term" value="P:actin cortical patch assembly"/>
    <property type="evidence" value="ECO:0007669"/>
    <property type="project" value="TreeGrafter"/>
</dbReference>
<evidence type="ECO:0000313" key="4">
    <source>
        <dbReference type="Proteomes" id="UP000306050"/>
    </source>
</evidence>
<feature type="region of interest" description="Disordered" evidence="1">
    <location>
        <begin position="566"/>
        <end position="728"/>
    </location>
</feature>
<feature type="compositionally biased region" description="Acidic residues" evidence="1">
    <location>
        <begin position="872"/>
        <end position="882"/>
    </location>
</feature>
<comment type="caution">
    <text evidence="3">The sequence shown here is derived from an EMBL/GenBank/DDBJ whole genome shotgun (WGS) entry which is preliminary data.</text>
</comment>
<feature type="compositionally biased region" description="Polar residues" evidence="1">
    <location>
        <begin position="677"/>
        <end position="688"/>
    </location>
</feature>
<evidence type="ECO:0000259" key="2">
    <source>
        <dbReference type="Pfam" id="PF09431"/>
    </source>
</evidence>
<dbReference type="KEGG" id="sgra:EX895_001922"/>
<dbReference type="Proteomes" id="UP000306050">
    <property type="component" value="Chromosome SGRAM_12"/>
</dbReference>
<dbReference type="Pfam" id="PF09431">
    <property type="entry name" value="SPIN90_LRD"/>
    <property type="match status" value="1"/>
</dbReference>
<feature type="domain" description="SPIN90/Ldb17 leucine-rich" evidence="2">
    <location>
        <begin position="291"/>
        <end position="452"/>
    </location>
</feature>
<proteinExistence type="predicted"/>
<dbReference type="InterPro" id="IPR030125">
    <property type="entry name" value="SPIN90/Ldb17"/>
</dbReference>
<dbReference type="GeneID" id="40724817"/>
<accession>A0A4U7KX99</accession>
<gene>
    <name evidence="3" type="ORF">EX895_001922</name>
</gene>
<evidence type="ECO:0000256" key="1">
    <source>
        <dbReference type="SAM" id="MobiDB-lite"/>
    </source>
</evidence>
<feature type="compositionally biased region" description="Polar residues" evidence="1">
    <location>
        <begin position="566"/>
        <end position="583"/>
    </location>
</feature>
<dbReference type="PANTHER" id="PTHR13357:SF1">
    <property type="entry name" value="NCK-INTERACTING PROTEIN WITH SH3 DOMAIN"/>
    <property type="match status" value="1"/>
</dbReference>
<dbReference type="GO" id="GO:0006897">
    <property type="term" value="P:endocytosis"/>
    <property type="evidence" value="ECO:0007669"/>
    <property type="project" value="TreeGrafter"/>
</dbReference>
<dbReference type="GO" id="GO:0030479">
    <property type="term" value="C:actin cortical patch"/>
    <property type="evidence" value="ECO:0007669"/>
    <property type="project" value="TreeGrafter"/>
</dbReference>
<feature type="compositionally biased region" description="Polar residues" evidence="1">
    <location>
        <begin position="599"/>
        <end position="628"/>
    </location>
</feature>
<dbReference type="GO" id="GO:0051666">
    <property type="term" value="P:actin cortical patch localization"/>
    <property type="evidence" value="ECO:0007669"/>
    <property type="project" value="TreeGrafter"/>
</dbReference>
<dbReference type="EMBL" id="SRRM01000005">
    <property type="protein sequence ID" value="TKY89391.1"/>
    <property type="molecule type" value="Genomic_DNA"/>
</dbReference>
<dbReference type="GO" id="GO:0071933">
    <property type="term" value="F:Arp2/3 complex binding"/>
    <property type="evidence" value="ECO:0007669"/>
    <property type="project" value="TreeGrafter"/>
</dbReference>
<feature type="compositionally biased region" description="Polar residues" evidence="1">
    <location>
        <begin position="217"/>
        <end position="230"/>
    </location>
</feature>
<sequence length="901" mass="97645">MDPFAAYEALDNPQQFWAELDDILDTPFHPPSSSSSSRHDDSLLQAKRIYVASVLAKFLHLCAASFNDILTSEYNQDYCINRLFSSTAFRDDADPTKDESDDNIAMHQLAAEEAIRMMQISTSTPVLLMTYEIVLQYGDAFPSTYKSIQASASTVSFVGVRAFLHRLVHQIWAGSYAAQAEAKIGISDQAHHHHHSDITGWSGAHWDHHDEREAHDPQSSTPTVSYASRGLTSSSASKDIAVQISLREKAVRMLYEVCRVQKLEAAHLKAFDERFIHHLFDLVEETRHHHDEDFNYRLIKLLVAMNEQYMVSTLTSSAPAHSSAAPGQINSAPPSSSRPVNLVLSVLQQRLNASKTFGENLIFMLNRASSSDAEDVCMQLLVLKLLYLLFTTKETACYFYTNDLRVLVDIFIRELHDLPDESESLRHTYLRVLHPLLTNTQLCTYPYKRTQIRRLLKGLISHGHLNDISTTTKRLVERCLRAEWCVELDRLDGTERVAKVEPIGGGEAHVKVMHAGVTTEGLPMLATKIKENSHSVQATADSLAITNEDEVASPISIHTTLSPTSYGTECEASVSQQSGSLSVPATLRTRDKRVASLSHPRTASQEVASTMLRPTSAASLSRAQVKQYSGSSSGSSNDVQHSINGNGGSSSSSRRAVSAQSAPCTPPRVGSPLLNVGASSSLRQNSRMSELHSPVGTDGETDDAMSTSSSWHAHMLDDPPAASGKRRGEGYEAAATIPGSVLQEAAAPRVGSPLSSESTMQILDAGARHVAEGSDSTVVAVTGEPPKRRKPPQPPAQARRAMQLTGLADVGSRSASPYGAVTSADSSPAGEDVPTGLSSGAQGGSGRSSGARRRPPPPPPTATTVVSTAEAGPDEAEGEDELASAQSFYIAERLRRGLRIR</sequence>
<dbReference type="PANTHER" id="PTHR13357">
    <property type="entry name" value="SH3 ADAPTER PROTEIN SPIN90 NCK INTERACTING PROTEIN WITH SH3 DOMAIN"/>
    <property type="match status" value="1"/>
</dbReference>
<keyword evidence="4" id="KW-1185">Reference proteome</keyword>
<dbReference type="RefSeq" id="XP_029741376.1">
    <property type="nucleotide sequence ID" value="XM_029882521.1"/>
</dbReference>
<feature type="compositionally biased region" description="Low complexity" evidence="1">
    <location>
        <begin position="649"/>
        <end position="662"/>
    </location>
</feature>
<organism evidence="3 4">
    <name type="scientific">Sporisorium graminicola</name>
    <dbReference type="NCBI Taxonomy" id="280036"/>
    <lineage>
        <taxon>Eukaryota</taxon>
        <taxon>Fungi</taxon>
        <taxon>Dikarya</taxon>
        <taxon>Basidiomycota</taxon>
        <taxon>Ustilaginomycotina</taxon>
        <taxon>Ustilaginomycetes</taxon>
        <taxon>Ustilaginales</taxon>
        <taxon>Ustilaginaceae</taxon>
        <taxon>Sporisorium</taxon>
    </lineage>
</organism>
<feature type="compositionally biased region" description="Low complexity" evidence="1">
    <location>
        <begin position="862"/>
        <end position="871"/>
    </location>
</feature>
<protein>
    <recommendedName>
        <fullName evidence="2">SPIN90/Ldb17 leucine-rich domain-containing protein</fullName>
    </recommendedName>
</protein>
<feature type="region of interest" description="Disordered" evidence="1">
    <location>
        <begin position="211"/>
        <end position="230"/>
    </location>
</feature>
<name>A0A4U7KX99_9BASI</name>